<keyword evidence="7" id="KW-0627">Porphyrin biosynthesis</keyword>
<dbReference type="InterPro" id="IPR014776">
    <property type="entry name" value="4pyrrole_Mease_sub2"/>
</dbReference>
<evidence type="ECO:0000313" key="11">
    <source>
        <dbReference type="EMBL" id="TDN50363.1"/>
    </source>
</evidence>
<comment type="pathway">
    <text evidence="8">Porphyrin-containing compound metabolism; siroheme biosynthesis; precorrin-2 from uroporphyrinogen III: step 1/1.</text>
</comment>
<feature type="domain" description="Tetrapyrrole methylase" evidence="10">
    <location>
        <begin position="3"/>
        <end position="213"/>
    </location>
</feature>
<evidence type="ECO:0000256" key="8">
    <source>
        <dbReference type="ARBA" id="ARBA00025705"/>
    </source>
</evidence>
<dbReference type="GO" id="GO:0019354">
    <property type="term" value="P:siroheme biosynthetic process"/>
    <property type="evidence" value="ECO:0007669"/>
    <property type="project" value="UniProtKB-UniPathway"/>
</dbReference>
<dbReference type="Proteomes" id="UP000295129">
    <property type="component" value="Unassembled WGS sequence"/>
</dbReference>
<dbReference type="GO" id="GO:0032259">
    <property type="term" value="P:methylation"/>
    <property type="evidence" value="ECO:0007669"/>
    <property type="project" value="UniProtKB-KW"/>
</dbReference>
<comment type="pathway">
    <text evidence="9">Cofactor biosynthesis; adenosylcobalamin biosynthesis; precorrin-2 from uroporphyrinogen III: step 1/1.</text>
</comment>
<keyword evidence="5 11" id="KW-0808">Transferase</keyword>
<comment type="caution">
    <text evidence="11">The sequence shown here is derived from an EMBL/GenBank/DDBJ whole genome shotgun (WGS) entry which is preliminary data.</text>
</comment>
<dbReference type="GO" id="GO:0004851">
    <property type="term" value="F:uroporphyrin-III C-methyltransferase activity"/>
    <property type="evidence" value="ECO:0007669"/>
    <property type="project" value="UniProtKB-EC"/>
</dbReference>
<dbReference type="InterPro" id="IPR000878">
    <property type="entry name" value="4pyrrol_Mease"/>
</dbReference>
<evidence type="ECO:0000256" key="4">
    <source>
        <dbReference type="ARBA" id="ARBA00022603"/>
    </source>
</evidence>
<evidence type="ECO:0000256" key="9">
    <source>
        <dbReference type="ARBA" id="ARBA00060548"/>
    </source>
</evidence>
<dbReference type="UniPathway" id="UPA00262">
    <property type="reaction ID" value="UER00211"/>
</dbReference>
<dbReference type="AlphaFoldDB" id="A0A4R6DYG9"/>
<dbReference type="EMBL" id="SNVV01000009">
    <property type="protein sequence ID" value="TDN50363.1"/>
    <property type="molecule type" value="Genomic_DNA"/>
</dbReference>
<dbReference type="FunFam" id="3.30.950.10:FF:000001">
    <property type="entry name" value="Siroheme synthase"/>
    <property type="match status" value="1"/>
</dbReference>
<dbReference type="InterPro" id="IPR014777">
    <property type="entry name" value="4pyrrole_Mease_sub1"/>
</dbReference>
<evidence type="ECO:0000256" key="1">
    <source>
        <dbReference type="ARBA" id="ARBA00005879"/>
    </source>
</evidence>
<dbReference type="InterPro" id="IPR035996">
    <property type="entry name" value="4pyrrol_Methylase_sf"/>
</dbReference>
<dbReference type="NCBIfam" id="TIGR01469">
    <property type="entry name" value="cobA_cysG_Cterm"/>
    <property type="match status" value="1"/>
</dbReference>
<gene>
    <name evidence="11" type="ORF">C7389_10954</name>
</gene>
<protein>
    <recommendedName>
        <fullName evidence="2">uroporphyrinogen-III C-methyltransferase</fullName>
        <ecNumber evidence="2">2.1.1.107</ecNumber>
    </recommendedName>
</protein>
<evidence type="ECO:0000256" key="6">
    <source>
        <dbReference type="ARBA" id="ARBA00022691"/>
    </source>
</evidence>
<dbReference type="Gene3D" id="3.40.1010.10">
    <property type="entry name" value="Cobalt-precorrin-4 Transmethylase, Domain 1"/>
    <property type="match status" value="1"/>
</dbReference>
<evidence type="ECO:0000256" key="5">
    <source>
        <dbReference type="ARBA" id="ARBA00022679"/>
    </source>
</evidence>
<dbReference type="FunFam" id="3.40.1010.10:FF:000001">
    <property type="entry name" value="Siroheme synthase"/>
    <property type="match status" value="1"/>
</dbReference>
<dbReference type="PANTHER" id="PTHR45790">
    <property type="entry name" value="SIROHEME SYNTHASE-RELATED"/>
    <property type="match status" value="1"/>
</dbReference>
<dbReference type="PANTHER" id="PTHR45790:SF3">
    <property type="entry name" value="S-ADENOSYL-L-METHIONINE-DEPENDENT UROPORPHYRINOGEN III METHYLTRANSFERASE, CHLOROPLASTIC"/>
    <property type="match status" value="1"/>
</dbReference>
<dbReference type="InterPro" id="IPR050161">
    <property type="entry name" value="Siro_Cobalamin_biosynth"/>
</dbReference>
<dbReference type="CDD" id="cd11642">
    <property type="entry name" value="SUMT"/>
    <property type="match status" value="1"/>
</dbReference>
<evidence type="ECO:0000256" key="2">
    <source>
        <dbReference type="ARBA" id="ARBA00012162"/>
    </source>
</evidence>
<dbReference type="RefSeq" id="WP_133591555.1">
    <property type="nucleotide sequence ID" value="NZ_SNVV01000009.1"/>
</dbReference>
<evidence type="ECO:0000256" key="3">
    <source>
        <dbReference type="ARBA" id="ARBA00022573"/>
    </source>
</evidence>
<name>A0A4R6DYG9_9RHOO</name>
<comment type="similarity">
    <text evidence="1">Belongs to the precorrin methyltransferase family.</text>
</comment>
<dbReference type="NCBIfam" id="NF004790">
    <property type="entry name" value="PRK06136.1"/>
    <property type="match status" value="1"/>
</dbReference>
<dbReference type="SUPFAM" id="SSF53790">
    <property type="entry name" value="Tetrapyrrole methylase"/>
    <property type="match status" value="1"/>
</dbReference>
<evidence type="ECO:0000259" key="10">
    <source>
        <dbReference type="Pfam" id="PF00590"/>
    </source>
</evidence>
<dbReference type="PROSITE" id="PS00839">
    <property type="entry name" value="SUMT_1"/>
    <property type="match status" value="1"/>
</dbReference>
<reference evidence="11 12" key="1">
    <citation type="submission" date="2019-03" db="EMBL/GenBank/DDBJ databases">
        <title>Genomic Encyclopedia of Type Strains, Phase IV (KMG-IV): sequencing the most valuable type-strain genomes for metagenomic binning, comparative biology and taxonomic classification.</title>
        <authorList>
            <person name="Goeker M."/>
        </authorList>
    </citation>
    <scope>NUCLEOTIDE SEQUENCE [LARGE SCALE GENOMIC DNA]</scope>
    <source>
        <strain evidence="11 12">DSM 12121</strain>
    </source>
</reference>
<sequence length="260" mass="26272">MPKVSLVGAGPGAADLLTVRAARTIAAADVLLADALVADEVLALGRPGVRIVRVGKRGGMRSTPQDFIHRAMARYARRGLKVVRVKGGDPFVFGRGGEEQAYLEALGMEVEVVPGLTAGLTAAAAVGIPVTHRAYTHGVTLVSGTAGDGCSEPDWAALAKGGTTLVIYMGLSRVLNISARLIAAGLPPDTPAAAIASGTLPGQRHLKTTLAELPARVQAEGLASPAIIVVGAVAALALPETRALVDAQPGPGAALRVLAA</sequence>
<keyword evidence="12" id="KW-1185">Reference proteome</keyword>
<organism evidence="11 12">
    <name type="scientific">Azoarcus indigens</name>
    <dbReference type="NCBI Taxonomy" id="29545"/>
    <lineage>
        <taxon>Bacteria</taxon>
        <taxon>Pseudomonadati</taxon>
        <taxon>Pseudomonadota</taxon>
        <taxon>Betaproteobacteria</taxon>
        <taxon>Rhodocyclales</taxon>
        <taxon>Zoogloeaceae</taxon>
        <taxon>Azoarcus</taxon>
    </lineage>
</organism>
<dbReference type="Pfam" id="PF00590">
    <property type="entry name" value="TP_methylase"/>
    <property type="match status" value="1"/>
</dbReference>
<keyword evidence="3" id="KW-0169">Cobalamin biosynthesis</keyword>
<dbReference type="EC" id="2.1.1.107" evidence="2"/>
<evidence type="ECO:0000256" key="7">
    <source>
        <dbReference type="ARBA" id="ARBA00023244"/>
    </source>
</evidence>
<proteinExistence type="inferred from homology"/>
<evidence type="ECO:0000313" key="12">
    <source>
        <dbReference type="Proteomes" id="UP000295129"/>
    </source>
</evidence>
<dbReference type="InterPro" id="IPR003043">
    <property type="entry name" value="Uropor_MeTrfase_CS"/>
</dbReference>
<keyword evidence="4 11" id="KW-0489">Methyltransferase</keyword>
<dbReference type="Gene3D" id="3.30.950.10">
    <property type="entry name" value="Methyltransferase, Cobalt-precorrin-4 Transmethylase, Domain 2"/>
    <property type="match status" value="1"/>
</dbReference>
<dbReference type="InterPro" id="IPR006366">
    <property type="entry name" value="CobA/CysG_C"/>
</dbReference>
<dbReference type="GO" id="GO:0009236">
    <property type="term" value="P:cobalamin biosynthetic process"/>
    <property type="evidence" value="ECO:0007669"/>
    <property type="project" value="UniProtKB-KW"/>
</dbReference>
<accession>A0A4R6DYG9</accession>
<keyword evidence="6" id="KW-0949">S-adenosyl-L-methionine</keyword>
<dbReference type="OrthoDB" id="9815856at2"/>